<protein>
    <submittedName>
        <fullName evidence="1">Uncharacterized protein</fullName>
    </submittedName>
</protein>
<organism evidence="1 2">
    <name type="scientific">Caerostris extrusa</name>
    <name type="common">Bark spider</name>
    <name type="synonym">Caerostris bankana</name>
    <dbReference type="NCBI Taxonomy" id="172846"/>
    <lineage>
        <taxon>Eukaryota</taxon>
        <taxon>Metazoa</taxon>
        <taxon>Ecdysozoa</taxon>
        <taxon>Arthropoda</taxon>
        <taxon>Chelicerata</taxon>
        <taxon>Arachnida</taxon>
        <taxon>Araneae</taxon>
        <taxon>Araneomorphae</taxon>
        <taxon>Entelegynae</taxon>
        <taxon>Araneoidea</taxon>
        <taxon>Araneidae</taxon>
        <taxon>Caerostris</taxon>
    </lineage>
</organism>
<reference evidence="1 2" key="1">
    <citation type="submission" date="2021-06" db="EMBL/GenBank/DDBJ databases">
        <title>Caerostris extrusa draft genome.</title>
        <authorList>
            <person name="Kono N."/>
            <person name="Arakawa K."/>
        </authorList>
    </citation>
    <scope>NUCLEOTIDE SEQUENCE [LARGE SCALE GENOMIC DNA]</scope>
</reference>
<evidence type="ECO:0000313" key="1">
    <source>
        <dbReference type="EMBL" id="GIY45238.1"/>
    </source>
</evidence>
<sequence length="85" mass="9652">MAEAGVFFLDLRREEVTGILPLGVCSKLWQQNVSTGRAQDAGNEEESIRNGKGRVKFRTKKARHCLSFDPFGCECDYFHVSVWEV</sequence>
<name>A0AAV4TF81_CAEEX</name>
<gene>
    <name evidence="1" type="ORF">CEXT_161111</name>
</gene>
<evidence type="ECO:0000313" key="2">
    <source>
        <dbReference type="Proteomes" id="UP001054945"/>
    </source>
</evidence>
<dbReference type="AlphaFoldDB" id="A0AAV4TF81"/>
<dbReference type="EMBL" id="BPLR01011249">
    <property type="protein sequence ID" value="GIY45238.1"/>
    <property type="molecule type" value="Genomic_DNA"/>
</dbReference>
<proteinExistence type="predicted"/>
<dbReference type="Proteomes" id="UP001054945">
    <property type="component" value="Unassembled WGS sequence"/>
</dbReference>
<keyword evidence="2" id="KW-1185">Reference proteome</keyword>
<accession>A0AAV4TF81</accession>
<comment type="caution">
    <text evidence="1">The sequence shown here is derived from an EMBL/GenBank/DDBJ whole genome shotgun (WGS) entry which is preliminary data.</text>
</comment>